<dbReference type="Proteomes" id="UP000838763">
    <property type="component" value="Unassembled WGS sequence"/>
</dbReference>
<feature type="repeat" description="ANK" evidence="2">
    <location>
        <begin position="801"/>
        <end position="833"/>
    </location>
</feature>
<sequence length="863" mass="94959">MFVCLSQTPSRTNNPLGPENGEGPPAPSKNATSDLKSPHPSSTPPAGIMDPLSICASVAGLATLVAQTISLAQEYVSSIREASASIATIVEELTMLNQSLSELDAFLRSKGTTAESSESVVFGEDSVLRAHVDKTTIALRTLCDDLAATKLTGMSRLLWPSKEKKHNKTVEQLRAFRQTIHFSVEVGSLTLLSRTSSDVKLLLESQLQGLTILDTLERGQQGISDSLNDVQDTLGSAVRQDILNWISPPSKVIDHLVRDSAGDTAVVCFYYFDYLNPATQEPLTVARSLLRQALQQLRTVPRQIEEAYEKSSEMRLSDFEIHLSVAVRSLEKAYFIIDALDECTDPATRSWLAALFDRLRKRPNFRVFITCRNVQQDLDGVAASRHAEIQATARSADLEKYIRSRIQSAQMSDELDEELKDRIVETIIEKCSELFLLASLHLDTIFKETTSGDIEDALEDLTSDLSTAFGTTISRINSLPDSQRTMGMNVLLWISHAKRPLAVAELSDALSIKTGSKAPRPRHRPSERAMLRCCFGLASKNAKTGTIGPAHGAIQRYLVANSGTLFPDGAARVANACLTYLLYDEPAWATATPDADVEKRAWALLLSETAGPVVSQVIGFDCGYRERYWTRRESYSHTPLHVAAKAAFPSGVRRLLERSVADLDAKTTIGTTPVVKTSCVECARILLAYGADPTVSNWYGDALHCAAESNNDAMIRILAVAGRMDPNVYKSMKDSPLYCTLDRDSVEAFTTLIELGARLPLRAAGTDDEDFFIAAIEYHCHQILDYMLRRGLVDLASRGKDGVTYLHFAAGNRNRVAVERLVDAGADIYAADDWGRTPAGILREAAVEVRQDRIKRRSRKDKQ</sequence>
<keyword evidence="1" id="KW-0677">Repeat</keyword>
<dbReference type="Gene3D" id="1.25.40.20">
    <property type="entry name" value="Ankyrin repeat-containing domain"/>
    <property type="match status" value="1"/>
</dbReference>
<dbReference type="PANTHER" id="PTHR10039">
    <property type="entry name" value="AMELOGENIN"/>
    <property type="match status" value="1"/>
</dbReference>
<organism evidence="6 7">
    <name type="scientific">Parascedosporium putredinis</name>
    <dbReference type="NCBI Taxonomy" id="1442378"/>
    <lineage>
        <taxon>Eukaryota</taxon>
        <taxon>Fungi</taxon>
        <taxon>Dikarya</taxon>
        <taxon>Ascomycota</taxon>
        <taxon>Pezizomycotina</taxon>
        <taxon>Sordariomycetes</taxon>
        <taxon>Hypocreomycetidae</taxon>
        <taxon>Microascales</taxon>
        <taxon>Microascaceae</taxon>
        <taxon>Parascedosporium</taxon>
    </lineage>
</organism>
<feature type="region of interest" description="Disordered" evidence="3">
    <location>
        <begin position="1"/>
        <end position="46"/>
    </location>
</feature>
<dbReference type="PROSITE" id="PS50297">
    <property type="entry name" value="ANK_REP_REGION"/>
    <property type="match status" value="1"/>
</dbReference>
<evidence type="ECO:0000256" key="3">
    <source>
        <dbReference type="SAM" id="MobiDB-lite"/>
    </source>
</evidence>
<dbReference type="SUPFAM" id="SSF48403">
    <property type="entry name" value="Ankyrin repeat"/>
    <property type="match status" value="1"/>
</dbReference>
<dbReference type="AlphaFoldDB" id="A0A9P1H192"/>
<dbReference type="OrthoDB" id="426293at2759"/>
<evidence type="ECO:0000259" key="4">
    <source>
        <dbReference type="Pfam" id="PF22939"/>
    </source>
</evidence>
<feature type="domain" description="GPI inositol-deacylase winged helix" evidence="4">
    <location>
        <begin position="486"/>
        <end position="561"/>
    </location>
</feature>
<reference evidence="6" key="1">
    <citation type="submission" date="2022-11" db="EMBL/GenBank/DDBJ databases">
        <authorList>
            <person name="Scott C."/>
            <person name="Bruce N."/>
        </authorList>
    </citation>
    <scope>NUCLEOTIDE SEQUENCE</scope>
</reference>
<dbReference type="Pfam" id="PF00023">
    <property type="entry name" value="Ank"/>
    <property type="match status" value="2"/>
</dbReference>
<dbReference type="PROSITE" id="PS50088">
    <property type="entry name" value="ANK_REPEAT"/>
    <property type="match status" value="1"/>
</dbReference>
<evidence type="ECO:0000256" key="1">
    <source>
        <dbReference type="ARBA" id="ARBA00022737"/>
    </source>
</evidence>
<feature type="domain" description="Nephrocystin 3-like N-terminal" evidence="5">
    <location>
        <begin position="250"/>
        <end position="372"/>
    </location>
</feature>
<dbReference type="SMART" id="SM00248">
    <property type="entry name" value="ANK"/>
    <property type="match status" value="6"/>
</dbReference>
<keyword evidence="2" id="KW-0040">ANK repeat</keyword>
<protein>
    <recommendedName>
        <fullName evidence="8">Ankyrin repeat protein</fullName>
    </recommendedName>
</protein>
<evidence type="ECO:0008006" key="8">
    <source>
        <dbReference type="Google" id="ProtNLM"/>
    </source>
</evidence>
<feature type="compositionally biased region" description="Low complexity" evidence="3">
    <location>
        <begin position="13"/>
        <end position="23"/>
    </location>
</feature>
<evidence type="ECO:0000256" key="2">
    <source>
        <dbReference type="PROSITE-ProRule" id="PRU00023"/>
    </source>
</evidence>
<evidence type="ECO:0000313" key="6">
    <source>
        <dbReference type="EMBL" id="CAI4213564.1"/>
    </source>
</evidence>
<accession>A0A9P1H192</accession>
<dbReference type="EMBL" id="CALLCH030000008">
    <property type="protein sequence ID" value="CAI4213564.1"/>
    <property type="molecule type" value="Genomic_DNA"/>
</dbReference>
<dbReference type="PANTHER" id="PTHR10039:SF16">
    <property type="entry name" value="GPI INOSITOL-DEACYLASE"/>
    <property type="match status" value="1"/>
</dbReference>
<proteinExistence type="predicted"/>
<evidence type="ECO:0000313" key="7">
    <source>
        <dbReference type="Proteomes" id="UP000838763"/>
    </source>
</evidence>
<dbReference type="InterPro" id="IPR054471">
    <property type="entry name" value="GPIID_WHD"/>
</dbReference>
<dbReference type="Pfam" id="PF22939">
    <property type="entry name" value="WHD_GPIID"/>
    <property type="match status" value="1"/>
</dbReference>
<dbReference type="InterPro" id="IPR002110">
    <property type="entry name" value="Ankyrin_rpt"/>
</dbReference>
<name>A0A9P1H192_9PEZI</name>
<dbReference type="Pfam" id="PF24883">
    <property type="entry name" value="NPHP3_N"/>
    <property type="match status" value="1"/>
</dbReference>
<comment type="caution">
    <text evidence="6">The sequence shown here is derived from an EMBL/GenBank/DDBJ whole genome shotgun (WGS) entry which is preliminary data.</text>
</comment>
<gene>
    <name evidence="6" type="ORF">PPNO1_LOCUS3310</name>
</gene>
<dbReference type="InterPro" id="IPR056884">
    <property type="entry name" value="NPHP3-like_N"/>
</dbReference>
<keyword evidence="7" id="KW-1185">Reference proteome</keyword>
<dbReference type="InterPro" id="IPR036770">
    <property type="entry name" value="Ankyrin_rpt-contain_sf"/>
</dbReference>
<evidence type="ECO:0000259" key="5">
    <source>
        <dbReference type="Pfam" id="PF24883"/>
    </source>
</evidence>
<feature type="compositionally biased region" description="Polar residues" evidence="3">
    <location>
        <begin position="1"/>
        <end position="12"/>
    </location>
</feature>